<keyword evidence="5" id="KW-1185">Reference proteome</keyword>
<evidence type="ECO:0000259" key="2">
    <source>
        <dbReference type="Pfam" id="PF00675"/>
    </source>
</evidence>
<sequence length="1120" mass="122320">MFHLESEQTDALNGSVRVFKHTSSGMRIVLASVGGPVASAQIVVPTGADDNKGCAHTLEHLIFCGSKQFPRRGYLDTLATRSLSTGSNAYTADDHTSYSIVTAGAEGLARVLPVLLDHVLHPTLTDHQFMTEVYHVDGAGAEQGVVYCEMAGREHTEADVTDLRIRQLLFPGTAYAYECGGQTDAIRNLTNNDIKNYHDRFYSLDAITILICGTVEPLLIFEALKTMDVVSANSLGKRANDPAAAANSIRFVLPKDADPLQSIVDTVTFPSQDEAHGSMMFAWRGPMSSEFRDIVALDIVLRYLQDSSASPLYQAFVENDEPWAAEVDYDVKSYLQSALVLYFSGVKCESSDADADKDGDPMDEDAATDDGNEDWEDDEDVEDDSSSGDEDDDEDEDDTVAVVEPAAFKDKLMNLLESFTRPGSIVQADLERTIDRYRRKIMEAFEEDPHEVVANYIMPEIVRYHLESPSNVSSKQESPLTLSRGSVLRIIGDLAKEPLDFWSKLIQTWLVSQPVVQVIAKPSRAEAAHLADQEATSLKARKDALGEDGLALLGVSATDAFTANKVNLPESVLAAFPSIPNVSKLPQLECSMSLHDISIASSGSHRALTQAQIVSAETLFSHCRIVLNIANLPAKLRPYLVLFQELVFQSPVSRPSGNGLSYQDAIKKTSEIFVSNEAAVGFGNDMWSCGWLADTFMVSISSDVERFDAAVQWLIECLLFTKFTKERIVSCVQKLLSDLMDVKRDGSCVLSAVTTRLTSTRKKISKETQQPSTGACDNDLAISVFSQEAFLTMISKKLKTDGVKGLKVIVDALQSLRSAIVAGTPGLPGFVQLGAPLSIAKEPVLEMFLKNWDTEVALFMGSLNKSVPSSAGKKGANPAVAFPFPRSPLDMTLVDTKRFGNGVLVPVEGVTASYMSIIVPCDVLKTADYYAVTLLAELLSRAEGPLYTSIRGKGYAYDASLNLAAWSGQLTFDLSESSDPQRALVEFFRILKALETDDGFAELASSFNIETARASVMYRVVTEKATGGGCIGASLRRCLRGFITEEQEAAHQRALVAVTAQDLKRIYKTYFSQFFHPKGRIATLVTKAQKAAALETMKASFAELDINLKIVKSMKEFEIK</sequence>
<dbReference type="AlphaFoldDB" id="A0A507EZA0"/>
<dbReference type="InterPro" id="IPR007863">
    <property type="entry name" value="Peptidase_M16_C"/>
</dbReference>
<proteinExistence type="predicted"/>
<dbReference type="InterPro" id="IPR011765">
    <property type="entry name" value="Pept_M16_N"/>
</dbReference>
<dbReference type="FunFam" id="3.30.830.10:FF:000015">
    <property type="entry name" value="Putative zinc metalloprotease"/>
    <property type="match status" value="1"/>
</dbReference>
<feature type="domain" description="Peptidase M16 C-terminal" evidence="3">
    <location>
        <begin position="188"/>
        <end position="343"/>
    </location>
</feature>
<dbReference type="InterPro" id="IPR011249">
    <property type="entry name" value="Metalloenz_LuxS/M16"/>
</dbReference>
<dbReference type="STRING" id="246404.A0A507EZA0"/>
<dbReference type="Pfam" id="PF00675">
    <property type="entry name" value="Peptidase_M16"/>
    <property type="match status" value="1"/>
</dbReference>
<organism evidence="4 5">
    <name type="scientific">Chytriomyces confervae</name>
    <dbReference type="NCBI Taxonomy" id="246404"/>
    <lineage>
        <taxon>Eukaryota</taxon>
        <taxon>Fungi</taxon>
        <taxon>Fungi incertae sedis</taxon>
        <taxon>Chytridiomycota</taxon>
        <taxon>Chytridiomycota incertae sedis</taxon>
        <taxon>Chytridiomycetes</taxon>
        <taxon>Chytridiales</taxon>
        <taxon>Chytriomycetaceae</taxon>
        <taxon>Chytriomyces</taxon>
    </lineage>
</organism>
<name>A0A507EZA0_9FUNG</name>
<feature type="domain" description="Peptidase M16 C-terminal" evidence="3">
    <location>
        <begin position="878"/>
        <end position="997"/>
    </location>
</feature>
<dbReference type="OrthoDB" id="4953at2759"/>
<feature type="region of interest" description="Disordered" evidence="1">
    <location>
        <begin position="350"/>
        <end position="398"/>
    </location>
</feature>
<reference evidence="4 5" key="1">
    <citation type="journal article" date="2019" name="Sci. Rep.">
        <title>Comparative genomics of chytrid fungi reveal insights into the obligate biotrophic and pathogenic lifestyle of Synchytrium endobioticum.</title>
        <authorList>
            <person name="van de Vossenberg B.T.L.H."/>
            <person name="Warris S."/>
            <person name="Nguyen H.D.T."/>
            <person name="van Gent-Pelzer M.P.E."/>
            <person name="Joly D.L."/>
            <person name="van de Geest H.C."/>
            <person name="Bonants P.J.M."/>
            <person name="Smith D.S."/>
            <person name="Levesque C.A."/>
            <person name="van der Lee T.A.J."/>
        </authorList>
    </citation>
    <scope>NUCLEOTIDE SEQUENCE [LARGE SCALE GENOMIC DNA]</scope>
    <source>
        <strain evidence="4 5">CBS 675.73</strain>
    </source>
</reference>
<feature type="compositionally biased region" description="Acidic residues" evidence="1">
    <location>
        <begin position="361"/>
        <end position="398"/>
    </location>
</feature>
<evidence type="ECO:0000256" key="1">
    <source>
        <dbReference type="SAM" id="MobiDB-lite"/>
    </source>
</evidence>
<dbReference type="Pfam" id="PF05193">
    <property type="entry name" value="Peptidase_M16_C"/>
    <property type="match status" value="2"/>
</dbReference>
<evidence type="ECO:0000313" key="5">
    <source>
        <dbReference type="Proteomes" id="UP000320333"/>
    </source>
</evidence>
<dbReference type="PANTHER" id="PTHR43016">
    <property type="entry name" value="PRESEQUENCE PROTEASE"/>
    <property type="match status" value="1"/>
</dbReference>
<dbReference type="EMBL" id="QEAP01000319">
    <property type="protein sequence ID" value="TPX69359.1"/>
    <property type="molecule type" value="Genomic_DNA"/>
</dbReference>
<dbReference type="Gene3D" id="3.30.830.10">
    <property type="entry name" value="Metalloenzyme, LuxS/M16 peptidase-like"/>
    <property type="match status" value="4"/>
</dbReference>
<evidence type="ECO:0000313" key="4">
    <source>
        <dbReference type="EMBL" id="TPX69359.1"/>
    </source>
</evidence>
<gene>
    <name evidence="4" type="ORF">CcCBS67573_g06886</name>
</gene>
<evidence type="ECO:0008006" key="6">
    <source>
        <dbReference type="Google" id="ProtNLM"/>
    </source>
</evidence>
<dbReference type="PANTHER" id="PTHR43016:SF6">
    <property type="entry name" value="PEPTIDASE M16 N-TERMINAL DOMAIN-CONTAINING PROTEIN"/>
    <property type="match status" value="1"/>
</dbReference>
<comment type="caution">
    <text evidence="4">The sequence shown here is derived from an EMBL/GenBank/DDBJ whole genome shotgun (WGS) entry which is preliminary data.</text>
</comment>
<evidence type="ECO:0000259" key="3">
    <source>
        <dbReference type="Pfam" id="PF05193"/>
    </source>
</evidence>
<dbReference type="Proteomes" id="UP000320333">
    <property type="component" value="Unassembled WGS sequence"/>
</dbReference>
<accession>A0A507EZA0</accession>
<feature type="domain" description="Peptidase M16 N-terminal" evidence="2">
    <location>
        <begin position="35"/>
        <end position="134"/>
    </location>
</feature>
<protein>
    <recommendedName>
        <fullName evidence="6">Peptidase M16 N-terminal domain-containing protein</fullName>
    </recommendedName>
</protein>
<dbReference type="SUPFAM" id="SSF63411">
    <property type="entry name" value="LuxS/MPP-like metallohydrolase"/>
    <property type="match status" value="4"/>
</dbReference>
<dbReference type="GO" id="GO:0046872">
    <property type="term" value="F:metal ion binding"/>
    <property type="evidence" value="ECO:0007669"/>
    <property type="project" value="InterPro"/>
</dbReference>